<evidence type="ECO:0000313" key="3">
    <source>
        <dbReference type="EMBL" id="KAF9518074.1"/>
    </source>
</evidence>
<reference evidence="3" key="1">
    <citation type="journal article" date="2020" name="Nat. Commun.">
        <title>Large-scale genome sequencing of mycorrhizal fungi provides insights into the early evolution of symbiotic traits.</title>
        <authorList>
            <person name="Miyauchi S."/>
            <person name="Kiss E."/>
            <person name="Kuo A."/>
            <person name="Drula E."/>
            <person name="Kohler A."/>
            <person name="Sanchez-Garcia M."/>
            <person name="Morin E."/>
            <person name="Andreopoulos B."/>
            <person name="Barry K.W."/>
            <person name="Bonito G."/>
            <person name="Buee M."/>
            <person name="Carver A."/>
            <person name="Chen C."/>
            <person name="Cichocki N."/>
            <person name="Clum A."/>
            <person name="Culley D."/>
            <person name="Crous P.W."/>
            <person name="Fauchery L."/>
            <person name="Girlanda M."/>
            <person name="Hayes R.D."/>
            <person name="Keri Z."/>
            <person name="LaButti K."/>
            <person name="Lipzen A."/>
            <person name="Lombard V."/>
            <person name="Magnuson J."/>
            <person name="Maillard F."/>
            <person name="Murat C."/>
            <person name="Nolan M."/>
            <person name="Ohm R.A."/>
            <person name="Pangilinan J."/>
            <person name="Pereira M.F."/>
            <person name="Perotto S."/>
            <person name="Peter M."/>
            <person name="Pfister S."/>
            <person name="Riley R."/>
            <person name="Sitrit Y."/>
            <person name="Stielow J.B."/>
            <person name="Szollosi G."/>
            <person name="Zifcakova L."/>
            <person name="Stursova M."/>
            <person name="Spatafora J.W."/>
            <person name="Tedersoo L."/>
            <person name="Vaario L.M."/>
            <person name="Yamada A."/>
            <person name="Yan M."/>
            <person name="Wang P."/>
            <person name="Xu J."/>
            <person name="Bruns T."/>
            <person name="Baldrian P."/>
            <person name="Vilgalys R."/>
            <person name="Dunand C."/>
            <person name="Henrissat B."/>
            <person name="Grigoriev I.V."/>
            <person name="Hibbett D."/>
            <person name="Nagy L.G."/>
            <person name="Martin F.M."/>
        </authorList>
    </citation>
    <scope>NUCLEOTIDE SEQUENCE</scope>
    <source>
        <strain evidence="3">UP504</strain>
    </source>
</reference>
<dbReference type="InterPro" id="IPR036388">
    <property type="entry name" value="WH-like_DNA-bd_sf"/>
</dbReference>
<sequence length="291" mass="32223">MASNDDKDGTDDNTAGTSQTAEQKTRDFEGSADQPVEESENTFKLLAQAREFLASPTIRHQDDGNKREFLSRKGLSPTDIEMLLSEASSIPPPIPPRTYLPPTPPSNLRQLLTSVARSVAYLSVASGIGLSMYYNILFPRLYDSFEARRSLRSHQLELLQHLTEQLRSIKSIRPDDPARRITQHHQQEEPIPDDAEAQSNVEPESLSNVIELSISTAYSRTLQAFTDLNAYISSQTYLVPAASSFRLGPGTITTSRALGPAEEEMRREIRALKGLVLNRRSFAPTAAPTAP</sequence>
<proteinExistence type="predicted"/>
<evidence type="ECO:0000259" key="2">
    <source>
        <dbReference type="Pfam" id="PF04695"/>
    </source>
</evidence>
<feature type="domain" description="Peroxisome membrane anchor protein Pex14p N-terminal" evidence="2">
    <location>
        <begin position="44"/>
        <end position="86"/>
    </location>
</feature>
<accession>A0A9P6B5G3</accession>
<dbReference type="EMBL" id="MU128927">
    <property type="protein sequence ID" value="KAF9518074.1"/>
    <property type="molecule type" value="Genomic_DNA"/>
</dbReference>
<organism evidence="3 4">
    <name type="scientific">Hydnum rufescens UP504</name>
    <dbReference type="NCBI Taxonomy" id="1448309"/>
    <lineage>
        <taxon>Eukaryota</taxon>
        <taxon>Fungi</taxon>
        <taxon>Dikarya</taxon>
        <taxon>Basidiomycota</taxon>
        <taxon>Agaricomycotina</taxon>
        <taxon>Agaricomycetes</taxon>
        <taxon>Cantharellales</taxon>
        <taxon>Hydnaceae</taxon>
        <taxon>Hydnum</taxon>
    </lineage>
</organism>
<dbReference type="Proteomes" id="UP000886523">
    <property type="component" value="Unassembled WGS sequence"/>
</dbReference>
<gene>
    <name evidence="3" type="ORF">BS47DRAFT_1338652</name>
</gene>
<feature type="compositionally biased region" description="Polar residues" evidence="1">
    <location>
        <begin position="12"/>
        <end position="22"/>
    </location>
</feature>
<dbReference type="Gene3D" id="1.10.10.10">
    <property type="entry name" value="Winged helix-like DNA-binding domain superfamily/Winged helix DNA-binding domain"/>
    <property type="match status" value="1"/>
</dbReference>
<feature type="region of interest" description="Disordered" evidence="1">
    <location>
        <begin position="1"/>
        <end position="41"/>
    </location>
</feature>
<feature type="region of interest" description="Disordered" evidence="1">
    <location>
        <begin position="180"/>
        <end position="202"/>
    </location>
</feature>
<comment type="caution">
    <text evidence="3">The sequence shown here is derived from an EMBL/GenBank/DDBJ whole genome shotgun (WGS) entry which is preliminary data.</text>
</comment>
<name>A0A9P6B5G3_9AGAM</name>
<evidence type="ECO:0000313" key="4">
    <source>
        <dbReference type="Proteomes" id="UP000886523"/>
    </source>
</evidence>
<dbReference type="Pfam" id="PF04695">
    <property type="entry name" value="Pex14_N"/>
    <property type="match status" value="1"/>
</dbReference>
<dbReference type="InterPro" id="IPR006785">
    <property type="entry name" value="Pex14_N"/>
</dbReference>
<protein>
    <recommendedName>
        <fullName evidence="2">Peroxisome membrane anchor protein Pex14p N-terminal domain-containing protein</fullName>
    </recommendedName>
</protein>
<dbReference type="OrthoDB" id="441517at2759"/>
<dbReference type="AlphaFoldDB" id="A0A9P6B5G3"/>
<evidence type="ECO:0000256" key="1">
    <source>
        <dbReference type="SAM" id="MobiDB-lite"/>
    </source>
</evidence>
<keyword evidence="4" id="KW-1185">Reference proteome</keyword>